<dbReference type="EMBL" id="JALJOT010000001">
    <property type="protein sequence ID" value="KAK9918050.1"/>
    <property type="molecule type" value="Genomic_DNA"/>
</dbReference>
<evidence type="ECO:0000313" key="3">
    <source>
        <dbReference type="Proteomes" id="UP001491310"/>
    </source>
</evidence>
<organism evidence="2 3">
    <name type="scientific">Coccomyxa subellipsoidea</name>
    <dbReference type="NCBI Taxonomy" id="248742"/>
    <lineage>
        <taxon>Eukaryota</taxon>
        <taxon>Viridiplantae</taxon>
        <taxon>Chlorophyta</taxon>
        <taxon>core chlorophytes</taxon>
        <taxon>Trebouxiophyceae</taxon>
        <taxon>Trebouxiophyceae incertae sedis</taxon>
        <taxon>Coccomyxaceae</taxon>
        <taxon>Coccomyxa</taxon>
    </lineage>
</organism>
<comment type="caution">
    <text evidence="2">The sequence shown here is derived from an EMBL/GenBank/DDBJ whole genome shotgun (WGS) entry which is preliminary data.</text>
</comment>
<reference evidence="2 3" key="1">
    <citation type="journal article" date="2024" name="Nat. Commun.">
        <title>Phylogenomics reveals the evolutionary origins of lichenization in chlorophyte algae.</title>
        <authorList>
            <person name="Puginier C."/>
            <person name="Libourel C."/>
            <person name="Otte J."/>
            <person name="Skaloud P."/>
            <person name="Haon M."/>
            <person name="Grisel S."/>
            <person name="Petersen M."/>
            <person name="Berrin J.G."/>
            <person name="Delaux P.M."/>
            <person name="Dal Grande F."/>
            <person name="Keller J."/>
        </authorList>
    </citation>
    <scope>NUCLEOTIDE SEQUENCE [LARGE SCALE GENOMIC DNA]</scope>
    <source>
        <strain evidence="2 3">SAG 216-7</strain>
    </source>
</reference>
<dbReference type="PROSITE" id="PS50927">
    <property type="entry name" value="BULB_LECTIN"/>
    <property type="match status" value="1"/>
</dbReference>
<keyword evidence="3" id="KW-1185">Reference proteome</keyword>
<dbReference type="Gene3D" id="2.90.10.10">
    <property type="entry name" value="Bulb-type lectin domain"/>
    <property type="match status" value="3"/>
</dbReference>
<dbReference type="InterPro" id="IPR001480">
    <property type="entry name" value="Bulb-type_lectin_dom"/>
</dbReference>
<dbReference type="Proteomes" id="UP001491310">
    <property type="component" value="Unassembled WGS sequence"/>
</dbReference>
<sequence length="187" mass="20245">MSGTGGVSGNTPFTFTMQSDRDAILYDSTNTLIYSTDTYYQGATPCRLQMRNDGTFAVIDALNITLSGLQVFSADQQGFLIVQDDGNLVLYNTTLYNTIGPFRDAAIWASGTYDSTPAPFTLVMQEDCNLVLYNGNFPASGPFPDSAIFTSNTYNQGTPFCKLVVNSANGGTIKVVDSKNVVLYTRP</sequence>
<feature type="domain" description="Bulb-type lectin" evidence="1">
    <location>
        <begin position="1"/>
        <end position="103"/>
    </location>
</feature>
<accession>A0ABR2Z234</accession>
<evidence type="ECO:0000313" key="2">
    <source>
        <dbReference type="EMBL" id="KAK9918050.1"/>
    </source>
</evidence>
<dbReference type="InterPro" id="IPR036426">
    <property type="entry name" value="Bulb-type_lectin_dom_sf"/>
</dbReference>
<name>A0ABR2Z234_9CHLO</name>
<proteinExistence type="predicted"/>
<dbReference type="SUPFAM" id="SSF51110">
    <property type="entry name" value="alpha-D-mannose-specific plant lectins"/>
    <property type="match status" value="2"/>
</dbReference>
<gene>
    <name evidence="2" type="ORF">WJX75_000769</name>
</gene>
<evidence type="ECO:0000259" key="1">
    <source>
        <dbReference type="PROSITE" id="PS50927"/>
    </source>
</evidence>
<protein>
    <recommendedName>
        <fullName evidence="1">Bulb-type lectin domain-containing protein</fullName>
    </recommendedName>
</protein>